<proteinExistence type="predicted"/>
<dbReference type="GO" id="GO:0005524">
    <property type="term" value="F:ATP binding"/>
    <property type="evidence" value="ECO:0007669"/>
    <property type="project" value="InterPro"/>
</dbReference>
<protein>
    <recommendedName>
        <fullName evidence="5">DNA gyrase subunit A</fullName>
    </recommendedName>
</protein>
<dbReference type="AlphaFoldDB" id="A0A7S0UKD8"/>
<reference evidence="4" key="1">
    <citation type="submission" date="2021-01" db="EMBL/GenBank/DDBJ databases">
        <authorList>
            <person name="Corre E."/>
            <person name="Pelletier E."/>
            <person name="Niang G."/>
            <person name="Scheremetjew M."/>
            <person name="Finn R."/>
            <person name="Kale V."/>
            <person name="Holt S."/>
            <person name="Cochrane G."/>
            <person name="Meng A."/>
            <person name="Brown T."/>
            <person name="Cohen L."/>
        </authorList>
    </citation>
    <scope>NUCLEOTIDE SEQUENCE</scope>
    <source>
        <strain evidence="4">UNC1205</strain>
    </source>
</reference>
<gene>
    <name evidence="4" type="ORF">PDEL1432_LOCUS2833</name>
</gene>
<sequence length="346" mass="38133">MDKKYGMERRSKILDSVDEDVEEVELVKNSRSVIVVTRSGYIKRMELKTFESQGRGTRGKQGSSVDDEVVHMITCNDHDTILMVSETGVVRGLRAYQVPTASLRAKGTPIPSILNTKIGESVTAMLAVTKFTEDEYLVMATKQGMIKRTPLKVLEKITARGLVMASLMDGDRLDWANKCTDDDDILMGSSLGKATRFGASELRPTGRNSRGVKSMNLNPGDTIAAMNILRADEIDKDEFVLIVTEQGYGKRVSTDEFKPTGRGKKGVISTKFKTAKADEDEDNVAGFLVVKEDDEIILSTSKGVMVRQRVKEIKPYSRSAKGVTVQKLNDSDKITSISIVPSKPKV</sequence>
<dbReference type="EMBL" id="HBFL01003955">
    <property type="protein sequence ID" value="CAD8762793.1"/>
    <property type="molecule type" value="Transcribed_RNA"/>
</dbReference>
<dbReference type="FunFam" id="2.120.10.90:FF:000005">
    <property type="entry name" value="DNA topoisomerase 4 subunit A"/>
    <property type="match status" value="1"/>
</dbReference>
<name>A0A7S0UKD8_9STRA</name>
<dbReference type="InterPro" id="IPR035516">
    <property type="entry name" value="Gyrase/topoIV_suA_C"/>
</dbReference>
<dbReference type="SUPFAM" id="SSF101904">
    <property type="entry name" value="GyrA/ParC C-terminal domain-like"/>
    <property type="match status" value="1"/>
</dbReference>
<dbReference type="GO" id="GO:0003918">
    <property type="term" value="F:DNA topoisomerase type II (double strand cut, ATP-hydrolyzing) activity"/>
    <property type="evidence" value="ECO:0007669"/>
    <property type="project" value="TreeGrafter"/>
</dbReference>
<dbReference type="GO" id="GO:0009330">
    <property type="term" value="C:DNA topoisomerase type II (double strand cut, ATP-hydrolyzing) complex"/>
    <property type="evidence" value="ECO:0007669"/>
    <property type="project" value="TreeGrafter"/>
</dbReference>
<evidence type="ECO:0000256" key="1">
    <source>
        <dbReference type="ARBA" id="ARBA00023029"/>
    </source>
</evidence>
<evidence type="ECO:0000256" key="3">
    <source>
        <dbReference type="ARBA" id="ARBA00023235"/>
    </source>
</evidence>
<organism evidence="4">
    <name type="scientific">Pseudo-nitzschia delicatissima</name>
    <dbReference type="NCBI Taxonomy" id="44447"/>
    <lineage>
        <taxon>Eukaryota</taxon>
        <taxon>Sar</taxon>
        <taxon>Stramenopiles</taxon>
        <taxon>Ochrophyta</taxon>
        <taxon>Bacillariophyta</taxon>
        <taxon>Bacillariophyceae</taxon>
        <taxon>Bacillariophycidae</taxon>
        <taxon>Bacillariales</taxon>
        <taxon>Bacillariaceae</taxon>
        <taxon>Pseudo-nitzschia</taxon>
    </lineage>
</organism>
<evidence type="ECO:0008006" key="5">
    <source>
        <dbReference type="Google" id="ProtNLM"/>
    </source>
</evidence>
<dbReference type="PANTHER" id="PTHR43493">
    <property type="entry name" value="DNA GYRASE/TOPOISOMERASE SUBUNIT A"/>
    <property type="match status" value="1"/>
</dbReference>
<dbReference type="GO" id="GO:0003677">
    <property type="term" value="F:DNA binding"/>
    <property type="evidence" value="ECO:0007669"/>
    <property type="project" value="UniProtKB-KW"/>
</dbReference>
<accession>A0A7S0UKD8</accession>
<dbReference type="Gene3D" id="2.120.10.90">
    <property type="entry name" value="DNA gyrase/topoisomerase IV, subunit A, C-terminal"/>
    <property type="match status" value="1"/>
</dbReference>
<keyword evidence="1" id="KW-0799">Topoisomerase</keyword>
<dbReference type="PANTHER" id="PTHR43493:SF5">
    <property type="entry name" value="DNA GYRASE SUBUNIT A, CHLOROPLASTIC_MITOCHONDRIAL"/>
    <property type="match status" value="1"/>
</dbReference>
<dbReference type="Pfam" id="PF03989">
    <property type="entry name" value="DNA_gyraseA_C"/>
    <property type="match status" value="5"/>
</dbReference>
<keyword evidence="2" id="KW-0238">DNA-binding</keyword>
<dbReference type="InterPro" id="IPR050220">
    <property type="entry name" value="Type_II_DNA_Topoisomerases"/>
</dbReference>
<keyword evidence="3" id="KW-0413">Isomerase</keyword>
<evidence type="ECO:0000256" key="2">
    <source>
        <dbReference type="ARBA" id="ARBA00023125"/>
    </source>
</evidence>
<evidence type="ECO:0000313" key="4">
    <source>
        <dbReference type="EMBL" id="CAD8762793.1"/>
    </source>
</evidence>
<dbReference type="GO" id="GO:0006265">
    <property type="term" value="P:DNA topological change"/>
    <property type="evidence" value="ECO:0007669"/>
    <property type="project" value="InterPro"/>
</dbReference>
<dbReference type="InterPro" id="IPR006691">
    <property type="entry name" value="GyrA/parC_rep"/>
</dbReference>